<feature type="region of interest" description="Disordered" evidence="1">
    <location>
        <begin position="1"/>
        <end position="23"/>
    </location>
</feature>
<evidence type="ECO:0000313" key="4">
    <source>
        <dbReference type="Proteomes" id="UP001412067"/>
    </source>
</evidence>
<evidence type="ECO:0000256" key="1">
    <source>
        <dbReference type="SAM" id="MobiDB-lite"/>
    </source>
</evidence>
<comment type="caution">
    <text evidence="3">The sequence shown here is derived from an EMBL/GenBank/DDBJ whole genome shotgun (WGS) entry which is preliminary data.</text>
</comment>
<dbReference type="Proteomes" id="UP001412067">
    <property type="component" value="Unassembled WGS sequence"/>
</dbReference>
<name>A0ABR2M4M1_9ASPA</name>
<evidence type="ECO:0000259" key="2">
    <source>
        <dbReference type="Pfam" id="PF00011"/>
    </source>
</evidence>
<gene>
    <name evidence="3" type="ORF">KSP40_PGU018880</name>
</gene>
<dbReference type="InterPro" id="IPR002068">
    <property type="entry name" value="A-crystallin/Hsp20_dom"/>
</dbReference>
<protein>
    <recommendedName>
        <fullName evidence="2">SHSP domain-containing protein</fullName>
    </recommendedName>
</protein>
<sequence>MKNETLHSRRVRTGGFEQEAQLGNHSLHSRRVAQIRNGFDGRWCTHSRGGVANVCRDGVLTVTVEKLPPPEPKKPKTIEVKDYILGRVVSKRHFGTGGKEARVETERIGAASFFLTGANGAIAAGGHLFTRRPFEPSE</sequence>
<reference evidence="3 4" key="1">
    <citation type="journal article" date="2022" name="Nat. Plants">
        <title>Genomes of leafy and leafless Platanthera orchids illuminate the evolution of mycoheterotrophy.</title>
        <authorList>
            <person name="Li M.H."/>
            <person name="Liu K.W."/>
            <person name="Li Z."/>
            <person name="Lu H.C."/>
            <person name="Ye Q.L."/>
            <person name="Zhang D."/>
            <person name="Wang J.Y."/>
            <person name="Li Y.F."/>
            <person name="Zhong Z.M."/>
            <person name="Liu X."/>
            <person name="Yu X."/>
            <person name="Liu D.K."/>
            <person name="Tu X.D."/>
            <person name="Liu B."/>
            <person name="Hao Y."/>
            <person name="Liao X.Y."/>
            <person name="Jiang Y.T."/>
            <person name="Sun W.H."/>
            <person name="Chen J."/>
            <person name="Chen Y.Q."/>
            <person name="Ai Y."/>
            <person name="Zhai J.W."/>
            <person name="Wu S.S."/>
            <person name="Zhou Z."/>
            <person name="Hsiao Y.Y."/>
            <person name="Wu W.L."/>
            <person name="Chen Y.Y."/>
            <person name="Lin Y.F."/>
            <person name="Hsu J.L."/>
            <person name="Li C.Y."/>
            <person name="Wang Z.W."/>
            <person name="Zhao X."/>
            <person name="Zhong W.Y."/>
            <person name="Ma X.K."/>
            <person name="Ma L."/>
            <person name="Huang J."/>
            <person name="Chen G.Z."/>
            <person name="Huang M.Z."/>
            <person name="Huang L."/>
            <person name="Peng D.H."/>
            <person name="Luo Y.B."/>
            <person name="Zou S.Q."/>
            <person name="Chen S.P."/>
            <person name="Lan S."/>
            <person name="Tsai W.C."/>
            <person name="Van de Peer Y."/>
            <person name="Liu Z.J."/>
        </authorList>
    </citation>
    <scope>NUCLEOTIDE SEQUENCE [LARGE SCALE GENOMIC DNA]</scope>
    <source>
        <strain evidence="3">Lor288</strain>
    </source>
</reference>
<evidence type="ECO:0000313" key="3">
    <source>
        <dbReference type="EMBL" id="KAK8958998.1"/>
    </source>
</evidence>
<organism evidence="3 4">
    <name type="scientific">Platanthera guangdongensis</name>
    <dbReference type="NCBI Taxonomy" id="2320717"/>
    <lineage>
        <taxon>Eukaryota</taxon>
        <taxon>Viridiplantae</taxon>
        <taxon>Streptophyta</taxon>
        <taxon>Embryophyta</taxon>
        <taxon>Tracheophyta</taxon>
        <taxon>Spermatophyta</taxon>
        <taxon>Magnoliopsida</taxon>
        <taxon>Liliopsida</taxon>
        <taxon>Asparagales</taxon>
        <taxon>Orchidaceae</taxon>
        <taxon>Orchidoideae</taxon>
        <taxon>Orchideae</taxon>
        <taxon>Orchidinae</taxon>
        <taxon>Platanthera</taxon>
    </lineage>
</organism>
<dbReference type="Pfam" id="PF00011">
    <property type="entry name" value="HSP20"/>
    <property type="match status" value="1"/>
</dbReference>
<proteinExistence type="predicted"/>
<feature type="domain" description="SHSP" evidence="2">
    <location>
        <begin position="52"/>
        <end position="81"/>
    </location>
</feature>
<keyword evidence="4" id="KW-1185">Reference proteome</keyword>
<dbReference type="EMBL" id="JBBWWR010000012">
    <property type="protein sequence ID" value="KAK8958998.1"/>
    <property type="molecule type" value="Genomic_DNA"/>
</dbReference>
<accession>A0ABR2M4M1</accession>